<feature type="transmembrane region" description="Helical" evidence="1">
    <location>
        <begin position="126"/>
        <end position="145"/>
    </location>
</feature>
<feature type="transmembrane region" description="Helical" evidence="1">
    <location>
        <begin position="98"/>
        <end position="120"/>
    </location>
</feature>
<feature type="transmembrane region" description="Helical" evidence="1">
    <location>
        <begin position="319"/>
        <end position="338"/>
    </location>
</feature>
<dbReference type="Proteomes" id="UP000464214">
    <property type="component" value="Chromosome"/>
</dbReference>
<proteinExistence type="predicted"/>
<evidence type="ECO:0000313" key="4">
    <source>
        <dbReference type="Proteomes" id="UP000464214"/>
    </source>
</evidence>
<keyword evidence="4" id="KW-1185">Reference proteome</keyword>
<dbReference type="EMBL" id="CP047897">
    <property type="protein sequence ID" value="QHL85978.1"/>
    <property type="molecule type" value="Genomic_DNA"/>
</dbReference>
<evidence type="ECO:0000256" key="1">
    <source>
        <dbReference type="SAM" id="Phobius"/>
    </source>
</evidence>
<feature type="transmembrane region" description="Helical" evidence="1">
    <location>
        <begin position="152"/>
        <end position="171"/>
    </location>
</feature>
<dbReference type="PANTHER" id="PTHR40407">
    <property type="entry name" value="MEMBRANE PROTEIN-LIKE PROTEIN"/>
    <property type="match status" value="1"/>
</dbReference>
<keyword evidence="1" id="KW-0472">Membrane</keyword>
<gene>
    <name evidence="3" type="ORF">GU926_00370</name>
</gene>
<feature type="domain" description="Heparan-alpha-glucosaminide N-acetyltransferase catalytic" evidence="2">
    <location>
        <begin position="17"/>
        <end position="230"/>
    </location>
</feature>
<protein>
    <submittedName>
        <fullName evidence="3">DUF1624 domain-containing protein</fullName>
    </submittedName>
</protein>
<dbReference type="InterPro" id="IPR012429">
    <property type="entry name" value="HGSNAT_cat"/>
</dbReference>
<keyword evidence="1" id="KW-1133">Transmembrane helix</keyword>
<sequence>MLQTEASLPLAQQTQSRVSSIDVVRGLAIVIMALDHVRDLWHTTSLSQDPLSFDTTTPALFLTRWVTHFCAPTFVFLAGTSAYLSYKKHGDAGRAQKFLLSRGVWLMVLEVTVIGFGIWFDIQFRTVMLQVIFAIGVGFVVLALLLRLPSRIIGGIGLVIILLHNLLLQVGPAETMAGKFFYSLLFRQGFFPFEGGPAVLVAYPLLPWLSLLLLGYSFGELIRREAFARKKALFILGFAMLAVFVVLRVFNLYGEPNPWAPQNTTAFTILSFFNVTKYPPSLQFSLFFLGIMIVLLGLLNSTNTAVTRFFATYGRVPMFFYLLHWYLIHSSMLVMVLAQGVKWQDLPFGMMKFGRPEVGVGVELPYVYLVWITIVLLLYPACRWYSRYKAAHLEKRWLSYL</sequence>
<feature type="transmembrane region" description="Helical" evidence="1">
    <location>
        <begin position="231"/>
        <end position="250"/>
    </location>
</feature>
<name>A0A6P1NVH3_9BACT</name>
<organism evidence="3 4">
    <name type="scientific">Nibribacter ruber</name>
    <dbReference type="NCBI Taxonomy" id="2698458"/>
    <lineage>
        <taxon>Bacteria</taxon>
        <taxon>Pseudomonadati</taxon>
        <taxon>Bacteroidota</taxon>
        <taxon>Cytophagia</taxon>
        <taxon>Cytophagales</taxon>
        <taxon>Hymenobacteraceae</taxon>
        <taxon>Nibribacter</taxon>
    </lineage>
</organism>
<dbReference type="Pfam" id="PF07786">
    <property type="entry name" value="HGSNAT_cat"/>
    <property type="match status" value="1"/>
</dbReference>
<dbReference type="KEGG" id="nib:GU926_00370"/>
<feature type="transmembrane region" description="Helical" evidence="1">
    <location>
        <begin position="281"/>
        <end position="299"/>
    </location>
</feature>
<feature type="transmembrane region" description="Helical" evidence="1">
    <location>
        <begin position="358"/>
        <end position="379"/>
    </location>
</feature>
<accession>A0A6P1NVH3</accession>
<feature type="transmembrane region" description="Helical" evidence="1">
    <location>
        <begin position="200"/>
        <end position="219"/>
    </location>
</feature>
<dbReference type="RefSeq" id="WP_160687935.1">
    <property type="nucleotide sequence ID" value="NZ_CP047897.1"/>
</dbReference>
<feature type="transmembrane region" description="Helical" evidence="1">
    <location>
        <begin position="65"/>
        <end position="86"/>
    </location>
</feature>
<evidence type="ECO:0000313" key="3">
    <source>
        <dbReference type="EMBL" id="QHL85978.1"/>
    </source>
</evidence>
<reference evidence="3 4" key="1">
    <citation type="submission" date="2020-01" db="EMBL/GenBank/DDBJ databases">
        <authorList>
            <person name="Kim M."/>
        </authorList>
    </citation>
    <scope>NUCLEOTIDE SEQUENCE [LARGE SCALE GENOMIC DNA]</scope>
    <source>
        <strain evidence="3 4">BT10</strain>
    </source>
</reference>
<evidence type="ECO:0000259" key="2">
    <source>
        <dbReference type="Pfam" id="PF07786"/>
    </source>
</evidence>
<dbReference type="PANTHER" id="PTHR40407:SF1">
    <property type="entry name" value="HEPARAN-ALPHA-GLUCOSAMINIDE N-ACETYLTRANSFERASE CATALYTIC DOMAIN-CONTAINING PROTEIN"/>
    <property type="match status" value="1"/>
</dbReference>
<keyword evidence="1" id="KW-0812">Transmembrane</keyword>
<dbReference type="AlphaFoldDB" id="A0A6P1NVH3"/>